<feature type="region of interest" description="Disordered" evidence="1">
    <location>
        <begin position="1"/>
        <end position="40"/>
    </location>
</feature>
<keyword evidence="2" id="KW-0472">Membrane</keyword>
<keyword evidence="2" id="KW-1133">Transmembrane helix</keyword>
<accession>A0A448WT17</accession>
<organism evidence="3 4">
    <name type="scientific">Protopolystoma xenopodis</name>
    <dbReference type="NCBI Taxonomy" id="117903"/>
    <lineage>
        <taxon>Eukaryota</taxon>
        <taxon>Metazoa</taxon>
        <taxon>Spiralia</taxon>
        <taxon>Lophotrochozoa</taxon>
        <taxon>Platyhelminthes</taxon>
        <taxon>Monogenea</taxon>
        <taxon>Polyopisthocotylea</taxon>
        <taxon>Polystomatidea</taxon>
        <taxon>Polystomatidae</taxon>
        <taxon>Protopolystoma</taxon>
    </lineage>
</organism>
<gene>
    <name evidence="3" type="ORF">PXEA_LOCUS12941</name>
</gene>
<feature type="compositionally biased region" description="Polar residues" evidence="1">
    <location>
        <begin position="9"/>
        <end position="20"/>
    </location>
</feature>
<comment type="caution">
    <text evidence="3">The sequence shown here is derived from an EMBL/GenBank/DDBJ whole genome shotgun (WGS) entry which is preliminary data.</text>
</comment>
<feature type="transmembrane region" description="Helical" evidence="2">
    <location>
        <begin position="54"/>
        <end position="76"/>
    </location>
</feature>
<evidence type="ECO:0000313" key="4">
    <source>
        <dbReference type="Proteomes" id="UP000784294"/>
    </source>
</evidence>
<keyword evidence="4" id="KW-1185">Reference proteome</keyword>
<name>A0A448WT17_9PLAT</name>
<evidence type="ECO:0000256" key="1">
    <source>
        <dbReference type="SAM" id="MobiDB-lite"/>
    </source>
</evidence>
<dbReference type="EMBL" id="CAAALY010041840">
    <property type="protein sequence ID" value="VEL19501.1"/>
    <property type="molecule type" value="Genomic_DNA"/>
</dbReference>
<reference evidence="3" key="1">
    <citation type="submission" date="2018-11" db="EMBL/GenBank/DDBJ databases">
        <authorList>
            <consortium name="Pathogen Informatics"/>
        </authorList>
    </citation>
    <scope>NUCLEOTIDE SEQUENCE</scope>
</reference>
<protein>
    <submittedName>
        <fullName evidence="3">Uncharacterized protein</fullName>
    </submittedName>
</protein>
<dbReference type="AlphaFoldDB" id="A0A448WT17"/>
<proteinExistence type="predicted"/>
<evidence type="ECO:0000256" key="2">
    <source>
        <dbReference type="SAM" id="Phobius"/>
    </source>
</evidence>
<sequence length="100" mass="11095">MCPYFCSIPDNSSPHASSSRLFGPHDSSPPQPATFEGNSNSSPSYLLLSSLYDVLMPGLTCYIAFVVTLALFPSVLSRIKPQNYRPEDEWTGQAARHSWR</sequence>
<evidence type="ECO:0000313" key="3">
    <source>
        <dbReference type="EMBL" id="VEL19501.1"/>
    </source>
</evidence>
<dbReference type="Proteomes" id="UP000784294">
    <property type="component" value="Unassembled WGS sequence"/>
</dbReference>
<keyword evidence="2" id="KW-0812">Transmembrane</keyword>